<evidence type="ECO:0000256" key="5">
    <source>
        <dbReference type="ARBA" id="ARBA00022448"/>
    </source>
</evidence>
<evidence type="ECO:0000256" key="1">
    <source>
        <dbReference type="ARBA" id="ARBA00004496"/>
    </source>
</evidence>
<evidence type="ECO:0000259" key="15">
    <source>
        <dbReference type="PROSITE" id="PS50893"/>
    </source>
</evidence>
<evidence type="ECO:0000256" key="14">
    <source>
        <dbReference type="ARBA" id="ARBA00026081"/>
    </source>
</evidence>
<dbReference type="GO" id="GO:0055085">
    <property type="term" value="P:transmembrane transport"/>
    <property type="evidence" value="ECO:0007669"/>
    <property type="project" value="InterPro"/>
</dbReference>
<dbReference type="Proteomes" id="UP000234479">
    <property type="component" value="Unassembled WGS sequence"/>
</dbReference>
<name>A0A2N5CYI6_9CAUL</name>
<dbReference type="Gene3D" id="3.40.50.300">
    <property type="entry name" value="P-loop containing nucleotide triphosphate hydrolases"/>
    <property type="match status" value="1"/>
</dbReference>
<dbReference type="PANTHER" id="PTHR45772:SF10">
    <property type="entry name" value="LIPOPOLYSACCHARIDE EXPORT SYSTEM ATP-BINDING PROTEIN LPTB"/>
    <property type="match status" value="1"/>
</dbReference>
<comment type="similarity">
    <text evidence="3">Belongs to the ABC transporter superfamily. Outer membrane lipopolysaccharide export (TC 1.B.42) family.</text>
</comment>
<dbReference type="InterPro" id="IPR017871">
    <property type="entry name" value="ABC_transporter-like_CS"/>
</dbReference>
<evidence type="ECO:0000256" key="3">
    <source>
        <dbReference type="ARBA" id="ARBA00010865"/>
    </source>
</evidence>
<evidence type="ECO:0000256" key="2">
    <source>
        <dbReference type="ARBA" id="ARBA00004515"/>
    </source>
</evidence>
<protein>
    <recommendedName>
        <fullName evidence="4">Lipopolysaccharide export system ATP-binding protein LptB</fullName>
    </recommendedName>
</protein>
<dbReference type="Pfam" id="PF00005">
    <property type="entry name" value="ABC_tran"/>
    <property type="match status" value="1"/>
</dbReference>
<keyword evidence="10 16" id="KW-0067">ATP-binding</keyword>
<organism evidence="16 17">
    <name type="scientific">Caulobacter zeae</name>
    <dbReference type="NCBI Taxonomy" id="2055137"/>
    <lineage>
        <taxon>Bacteria</taxon>
        <taxon>Pseudomonadati</taxon>
        <taxon>Pseudomonadota</taxon>
        <taxon>Alphaproteobacteria</taxon>
        <taxon>Caulobacterales</taxon>
        <taxon>Caulobacteraceae</taxon>
        <taxon>Caulobacter</taxon>
    </lineage>
</organism>
<dbReference type="FunFam" id="3.40.50.300:FF:000151">
    <property type="entry name" value="Lipopolysaccharide ABC transporter ATP-binding protein"/>
    <property type="match status" value="1"/>
</dbReference>
<dbReference type="GO" id="GO:0005524">
    <property type="term" value="F:ATP binding"/>
    <property type="evidence" value="ECO:0007669"/>
    <property type="project" value="UniProtKB-KW"/>
</dbReference>
<sequence>MQFNSLGGASTEDGLYVDGVGKTFGDRPVVKNVSLRLKRGEVVGLLGPNGAGKTTTFYMVTGLIAADYGSIYLDGEDITAQPMFQRARLGVGYLPQEASIFRGMTVEQNVMAVVEMRQKNQRVARETVTNILEELRITHIRKSPAVALSGGERRRVEIARALASEPSFMLLDEPFAGIDPLAISDIREVVNYLKNRGIGILITDHNVRETLDMVDRASIIAAGEVLFEGSPKEIVDNPEVRRVYLGDSFADRA</sequence>
<dbReference type="EMBL" id="PJRS01000049">
    <property type="protein sequence ID" value="PLR18878.1"/>
    <property type="molecule type" value="Genomic_DNA"/>
</dbReference>
<dbReference type="Pfam" id="PF12399">
    <property type="entry name" value="BCA_ABC_TP_C"/>
    <property type="match status" value="1"/>
</dbReference>
<keyword evidence="11" id="KW-1278">Translocase</keyword>
<keyword evidence="8" id="KW-0997">Cell inner membrane</keyword>
<keyword evidence="6" id="KW-1003">Cell membrane</keyword>
<dbReference type="InterPro" id="IPR030921">
    <property type="entry name" value="LPS_export_LptB"/>
</dbReference>
<dbReference type="PROSITE" id="PS50893">
    <property type="entry name" value="ABC_TRANSPORTER_2"/>
    <property type="match status" value="1"/>
</dbReference>
<dbReference type="InterPro" id="IPR027417">
    <property type="entry name" value="P-loop_NTPase"/>
</dbReference>
<evidence type="ECO:0000256" key="13">
    <source>
        <dbReference type="ARBA" id="ARBA00024818"/>
    </source>
</evidence>
<evidence type="ECO:0000256" key="4">
    <source>
        <dbReference type="ARBA" id="ARBA00017803"/>
    </source>
</evidence>
<feature type="domain" description="ABC transporter" evidence="15">
    <location>
        <begin position="15"/>
        <end position="247"/>
    </location>
</feature>
<dbReference type="GO" id="GO:0043190">
    <property type="term" value="C:ATP-binding cassette (ABC) transporter complex"/>
    <property type="evidence" value="ECO:0007669"/>
    <property type="project" value="InterPro"/>
</dbReference>
<gene>
    <name evidence="16" type="primary">lptB</name>
    <name evidence="16" type="ORF">SGCZBJ_24910</name>
</gene>
<comment type="function">
    <text evidence="13">Part of the ABC transporter complex LptBFG involved in the translocation of lipopolysaccharide (LPS) from the inner membrane to the outer membrane. Probably responsible for energy coupling to the transport system.</text>
</comment>
<dbReference type="PANTHER" id="PTHR45772">
    <property type="entry name" value="CONSERVED COMPONENT OF ABC TRANSPORTER FOR NATURAL AMINO ACIDS-RELATED"/>
    <property type="match status" value="1"/>
</dbReference>
<reference evidence="16 17" key="1">
    <citation type="submission" date="2017-12" db="EMBL/GenBank/DDBJ databases">
        <title>The genome sequence of Caulobacter sp. 410.</title>
        <authorList>
            <person name="Gao J."/>
            <person name="Mao X."/>
            <person name="Sun J."/>
        </authorList>
    </citation>
    <scope>NUCLEOTIDE SEQUENCE [LARGE SCALE GENOMIC DNA]</scope>
    <source>
        <strain evidence="16 17">410</strain>
    </source>
</reference>
<dbReference type="SUPFAM" id="SSF52540">
    <property type="entry name" value="P-loop containing nucleoside triphosphate hydrolases"/>
    <property type="match status" value="1"/>
</dbReference>
<dbReference type="OrthoDB" id="9806149at2"/>
<comment type="caution">
    <text evidence="16">The sequence shown here is derived from an EMBL/GenBank/DDBJ whole genome shotgun (WGS) entry which is preliminary data.</text>
</comment>
<evidence type="ECO:0000256" key="11">
    <source>
        <dbReference type="ARBA" id="ARBA00022967"/>
    </source>
</evidence>
<keyword evidence="17" id="KW-1185">Reference proteome</keyword>
<dbReference type="InterPro" id="IPR051120">
    <property type="entry name" value="ABC_AA/LPS_Transport"/>
</dbReference>
<evidence type="ECO:0000256" key="7">
    <source>
        <dbReference type="ARBA" id="ARBA00022490"/>
    </source>
</evidence>
<evidence type="ECO:0000256" key="10">
    <source>
        <dbReference type="ARBA" id="ARBA00022840"/>
    </source>
</evidence>
<comment type="subunit">
    <text evidence="14">Component of the lipopolysaccharide transport and assembly complex. The LptBFG transporter is composed of two ATP-binding proteins (LptB) and two transmembrane proteins (LptF and LptG).</text>
</comment>
<evidence type="ECO:0000313" key="17">
    <source>
        <dbReference type="Proteomes" id="UP000234479"/>
    </source>
</evidence>
<keyword evidence="9" id="KW-0547">Nucleotide-binding</keyword>
<dbReference type="InterPro" id="IPR003439">
    <property type="entry name" value="ABC_transporter-like_ATP-bd"/>
</dbReference>
<dbReference type="RefSeq" id="WP_101720590.1">
    <property type="nucleotide sequence ID" value="NZ_PJRS01000049.1"/>
</dbReference>
<evidence type="ECO:0000256" key="9">
    <source>
        <dbReference type="ARBA" id="ARBA00022741"/>
    </source>
</evidence>
<dbReference type="GO" id="GO:0005737">
    <property type="term" value="C:cytoplasm"/>
    <property type="evidence" value="ECO:0007669"/>
    <property type="project" value="UniProtKB-SubCell"/>
</dbReference>
<dbReference type="AlphaFoldDB" id="A0A2N5CYI6"/>
<dbReference type="PROSITE" id="PS00211">
    <property type="entry name" value="ABC_TRANSPORTER_1"/>
    <property type="match status" value="1"/>
</dbReference>
<evidence type="ECO:0000256" key="8">
    <source>
        <dbReference type="ARBA" id="ARBA00022519"/>
    </source>
</evidence>
<comment type="subcellular location">
    <subcellularLocation>
        <location evidence="2">Cell inner membrane</location>
        <topology evidence="2">Peripheral membrane protein</topology>
        <orientation evidence="2">Cytoplasmic side</orientation>
    </subcellularLocation>
    <subcellularLocation>
        <location evidence="1">Cytoplasm</location>
    </subcellularLocation>
</comment>
<evidence type="ECO:0000313" key="16">
    <source>
        <dbReference type="EMBL" id="PLR18878.1"/>
    </source>
</evidence>
<dbReference type="CDD" id="cd03218">
    <property type="entry name" value="ABC_YhbG"/>
    <property type="match status" value="1"/>
</dbReference>
<accession>A0A2N5CYI6</accession>
<dbReference type="InterPro" id="IPR032823">
    <property type="entry name" value="BCA_ABC_TP_C"/>
</dbReference>
<dbReference type="InterPro" id="IPR003593">
    <property type="entry name" value="AAA+_ATPase"/>
</dbReference>
<keyword evidence="7" id="KW-0963">Cytoplasm</keyword>
<evidence type="ECO:0000256" key="12">
    <source>
        <dbReference type="ARBA" id="ARBA00023136"/>
    </source>
</evidence>
<dbReference type="GO" id="GO:0016887">
    <property type="term" value="F:ATP hydrolysis activity"/>
    <property type="evidence" value="ECO:0007669"/>
    <property type="project" value="InterPro"/>
</dbReference>
<proteinExistence type="inferred from homology"/>
<dbReference type="NCBIfam" id="TIGR04406">
    <property type="entry name" value="LPS_export_lptB"/>
    <property type="match status" value="1"/>
</dbReference>
<keyword evidence="5" id="KW-0813">Transport</keyword>
<evidence type="ECO:0000256" key="6">
    <source>
        <dbReference type="ARBA" id="ARBA00022475"/>
    </source>
</evidence>
<keyword evidence="12" id="KW-0472">Membrane</keyword>
<dbReference type="SMART" id="SM00382">
    <property type="entry name" value="AAA"/>
    <property type="match status" value="1"/>
</dbReference>